<keyword evidence="3" id="KW-1185">Reference proteome</keyword>
<evidence type="ECO:0000313" key="3">
    <source>
        <dbReference type="Proteomes" id="UP000827721"/>
    </source>
</evidence>
<evidence type="ECO:0008006" key="4">
    <source>
        <dbReference type="Google" id="ProtNLM"/>
    </source>
</evidence>
<protein>
    <recommendedName>
        <fullName evidence="4">Retrotransposon Copia-like N-terminal domain-containing protein</fullName>
    </recommendedName>
</protein>
<accession>A0ABQ8H0S1</accession>
<dbReference type="EMBL" id="JAFEMO010000015">
    <property type="protein sequence ID" value="KAH7543796.1"/>
    <property type="molecule type" value="Genomic_DNA"/>
</dbReference>
<dbReference type="Gene3D" id="1.10.10.820">
    <property type="match status" value="1"/>
</dbReference>
<feature type="compositionally biased region" description="Polar residues" evidence="1">
    <location>
        <begin position="279"/>
        <end position="289"/>
    </location>
</feature>
<evidence type="ECO:0000313" key="2">
    <source>
        <dbReference type="EMBL" id="KAH7543796.1"/>
    </source>
</evidence>
<comment type="caution">
    <text evidence="2">The sequence shown here is derived from an EMBL/GenBank/DDBJ whole genome shotgun (WGS) entry which is preliminary data.</text>
</comment>
<dbReference type="Gene3D" id="1.20.120.720">
    <property type="entry name" value="Myosin VI head, motor domain, U50 subdomain"/>
    <property type="match status" value="1"/>
</dbReference>
<dbReference type="SUPFAM" id="SSF52540">
    <property type="entry name" value="P-loop containing nucleoside triphosphate hydrolases"/>
    <property type="match status" value="1"/>
</dbReference>
<organism evidence="2 3">
    <name type="scientific">Xanthoceras sorbifolium</name>
    <dbReference type="NCBI Taxonomy" id="99658"/>
    <lineage>
        <taxon>Eukaryota</taxon>
        <taxon>Viridiplantae</taxon>
        <taxon>Streptophyta</taxon>
        <taxon>Embryophyta</taxon>
        <taxon>Tracheophyta</taxon>
        <taxon>Spermatophyta</taxon>
        <taxon>Magnoliopsida</taxon>
        <taxon>eudicotyledons</taxon>
        <taxon>Gunneridae</taxon>
        <taxon>Pentapetalae</taxon>
        <taxon>rosids</taxon>
        <taxon>malvids</taxon>
        <taxon>Sapindales</taxon>
        <taxon>Sapindaceae</taxon>
        <taxon>Xanthoceroideae</taxon>
        <taxon>Xanthoceras</taxon>
    </lineage>
</organism>
<gene>
    <name evidence="2" type="ORF">JRO89_XS15G0021100</name>
</gene>
<dbReference type="Proteomes" id="UP000827721">
    <property type="component" value="Unassembled WGS sequence"/>
</dbReference>
<sequence length="599" mass="66394">MNTDESPTGSNIYTTLLVGTGEEVQSFNSVHDNPNLKITSHLLDGLNYVRWTQSVKLYVGGHGKIGFLLRTEKEPALTDAKYAKWFSNDSMVRTWLINSMQPTISARYLFTNNAALIWDSLRKVYSPKENNARIFQLSNEIGNFKQAAEIYAKIVEKNRVFQFFAGLNSEFEYARVHLLDRSPFPTLEEAHSYCLSDQSRRMPMHHIPGSLSESSANAVRYGFPPSTPSQTPQITTPSLSLLPPASSNSRPRKKCDHCGKWGHLKATCHALHGRPPSYQPLSSQPTANFSAHSSMQDSSASSYLSQDEINKFRQLFSMTSTHTSTPAVSPKAFQLGSSSCTENIKRVYTQHHNQPPPQDCQASSISPDSSTAVNTSLLGIQPSPASPITVPTTVDLSMPCSVDDRPITVRKGKRNAGKPNRYSDTAACSITDYTSNHRLSPTYRQSSCHSTIGVDDAEQFREALDIVHVSKEDEESIFAMLAAVLWLGNVSSAVIDNESHVEAVADEGKNLPEYIAFVRDLAAWKFKGQFGIAFQLAILVIKLGCSNCENKLIINPKQAGHSKLALSTRKMRMGNDNIVQKLTLSQVRKLLHTNHKFLL</sequence>
<feature type="compositionally biased region" description="Low complexity" evidence="1">
    <location>
        <begin position="228"/>
        <end position="249"/>
    </location>
</feature>
<name>A0ABQ8H0S1_9ROSI</name>
<proteinExistence type="predicted"/>
<feature type="region of interest" description="Disordered" evidence="1">
    <location>
        <begin position="275"/>
        <end position="294"/>
    </location>
</feature>
<feature type="region of interest" description="Disordered" evidence="1">
    <location>
        <begin position="218"/>
        <end position="254"/>
    </location>
</feature>
<evidence type="ECO:0000256" key="1">
    <source>
        <dbReference type="SAM" id="MobiDB-lite"/>
    </source>
</evidence>
<dbReference type="PANTHER" id="PTHR37610:SF75">
    <property type="entry name" value="RETROTRANSPOSON COPIA-LIKE N-TERMINAL DOMAIN-CONTAINING PROTEIN"/>
    <property type="match status" value="1"/>
</dbReference>
<dbReference type="PANTHER" id="PTHR37610">
    <property type="entry name" value="CCHC-TYPE DOMAIN-CONTAINING PROTEIN"/>
    <property type="match status" value="1"/>
</dbReference>
<reference evidence="2 3" key="1">
    <citation type="submission" date="2021-02" db="EMBL/GenBank/DDBJ databases">
        <title>Plant Genome Project.</title>
        <authorList>
            <person name="Zhang R.-G."/>
        </authorList>
    </citation>
    <scope>NUCLEOTIDE SEQUENCE [LARGE SCALE GENOMIC DNA]</scope>
    <source>
        <tissue evidence="2">Leaves</tissue>
    </source>
</reference>
<dbReference type="InterPro" id="IPR027417">
    <property type="entry name" value="P-loop_NTPase"/>
</dbReference>